<keyword evidence="2" id="KW-0472">Membrane</keyword>
<dbReference type="AlphaFoldDB" id="A0A5B0Q8N1"/>
<evidence type="ECO:0000256" key="2">
    <source>
        <dbReference type="SAM" id="Phobius"/>
    </source>
</evidence>
<proteinExistence type="predicted"/>
<comment type="caution">
    <text evidence="4">The sequence shown here is derived from an EMBL/GenBank/DDBJ whole genome shotgun (WGS) entry which is preliminary data.</text>
</comment>
<feature type="region of interest" description="Disordered" evidence="1">
    <location>
        <begin position="45"/>
        <end position="80"/>
    </location>
</feature>
<dbReference type="EMBL" id="VDEP01000304">
    <property type="protein sequence ID" value="KAA1109541.1"/>
    <property type="molecule type" value="Genomic_DNA"/>
</dbReference>
<evidence type="ECO:0000313" key="5">
    <source>
        <dbReference type="Proteomes" id="UP000325313"/>
    </source>
</evidence>
<accession>A0A5B0Q8N1</accession>
<keyword evidence="2" id="KW-1133">Transmembrane helix</keyword>
<feature type="transmembrane region" description="Helical" evidence="2">
    <location>
        <begin position="131"/>
        <end position="152"/>
    </location>
</feature>
<evidence type="ECO:0000313" key="4">
    <source>
        <dbReference type="EMBL" id="KAA1109541.1"/>
    </source>
</evidence>
<keyword evidence="3" id="KW-0732">Signal</keyword>
<keyword evidence="2" id="KW-0812">Transmembrane</keyword>
<gene>
    <name evidence="4" type="ORF">PGTUg99_018726</name>
</gene>
<organism evidence="4 5">
    <name type="scientific">Puccinia graminis f. sp. tritici</name>
    <dbReference type="NCBI Taxonomy" id="56615"/>
    <lineage>
        <taxon>Eukaryota</taxon>
        <taxon>Fungi</taxon>
        <taxon>Dikarya</taxon>
        <taxon>Basidiomycota</taxon>
        <taxon>Pucciniomycotina</taxon>
        <taxon>Pucciniomycetes</taxon>
        <taxon>Pucciniales</taxon>
        <taxon>Pucciniaceae</taxon>
        <taxon>Puccinia</taxon>
    </lineage>
</organism>
<feature type="chain" id="PRO_5023149770" evidence="3">
    <location>
        <begin position="23"/>
        <end position="162"/>
    </location>
</feature>
<dbReference type="Proteomes" id="UP000325313">
    <property type="component" value="Unassembled WGS sequence"/>
</dbReference>
<evidence type="ECO:0000256" key="1">
    <source>
        <dbReference type="SAM" id="MobiDB-lite"/>
    </source>
</evidence>
<reference evidence="4 5" key="1">
    <citation type="submission" date="2019-05" db="EMBL/GenBank/DDBJ databases">
        <title>Emergence of the Ug99 lineage of the wheat stem rust pathogen through somatic hybridization.</title>
        <authorList>
            <person name="Li F."/>
            <person name="Upadhyaya N.M."/>
            <person name="Sperschneider J."/>
            <person name="Matny O."/>
            <person name="Nguyen-Phuc H."/>
            <person name="Mago R."/>
            <person name="Raley C."/>
            <person name="Miller M.E."/>
            <person name="Silverstein K.A.T."/>
            <person name="Henningsen E."/>
            <person name="Hirsch C.D."/>
            <person name="Visser B."/>
            <person name="Pretorius Z.A."/>
            <person name="Steffenson B.J."/>
            <person name="Schwessinger B."/>
            <person name="Dodds P.N."/>
            <person name="Figueroa M."/>
        </authorList>
    </citation>
    <scope>NUCLEOTIDE SEQUENCE [LARGE SCALE GENOMIC DNA]</scope>
    <source>
        <strain evidence="4 5">Ug99</strain>
    </source>
</reference>
<protein>
    <submittedName>
        <fullName evidence="4">Uncharacterized protein</fullName>
    </submittedName>
</protein>
<feature type="signal peptide" evidence="3">
    <location>
        <begin position="1"/>
        <end position="22"/>
    </location>
</feature>
<sequence length="162" mass="18169">MKLSQSAFVLLLAFSLFQGYNAMQRSGRVSEFHDLEDASMPVIAPSEEQGRVKLGPRPQPQTIDKYASASDASSSIQGKISQQDHVSIYIDEHGYLKTQKKGGGRPAERSGKTTVQDTMNQRKFQSRKIDLYTVFVVLAFELYLYLLFRMLALAAPANLKFD</sequence>
<name>A0A5B0Q8N1_PUCGR</name>
<evidence type="ECO:0000256" key="3">
    <source>
        <dbReference type="SAM" id="SignalP"/>
    </source>
</evidence>